<dbReference type="InterPro" id="IPR036188">
    <property type="entry name" value="FAD/NAD-bd_sf"/>
</dbReference>
<evidence type="ECO:0000313" key="1">
    <source>
        <dbReference type="EMBL" id="MBK0381594.1"/>
    </source>
</evidence>
<gene>
    <name evidence="1" type="ORF">I5M32_01355</name>
</gene>
<comment type="caution">
    <text evidence="1">The sequence shown here is derived from an EMBL/GenBank/DDBJ whole genome shotgun (WGS) entry which is preliminary data.</text>
</comment>
<dbReference type="EMBL" id="JAEHFY010000002">
    <property type="protein sequence ID" value="MBK0381594.1"/>
    <property type="molecule type" value="Genomic_DNA"/>
</dbReference>
<accession>A0ABS1BHB0</accession>
<dbReference type="Proteomes" id="UP000660024">
    <property type="component" value="Unassembled WGS sequence"/>
</dbReference>
<proteinExistence type="predicted"/>
<sequence length="86" mass="9998">MQEIPNQLATGLFSNKIIYNSFVTQMKENKVICENGKEYVSDHIVFATDQMNLPKPFAQTPKNYRFVHDFFIIDKLPFKKPMITPG</sequence>
<reference evidence="1 2" key="1">
    <citation type="submission" date="2020-12" db="EMBL/GenBank/DDBJ databases">
        <title>Bacterial novel species Pedobacter sp. SD-b isolated from soil.</title>
        <authorList>
            <person name="Jung H.-Y."/>
        </authorList>
    </citation>
    <scope>NUCLEOTIDE SEQUENCE [LARGE SCALE GENOMIC DNA]</scope>
    <source>
        <strain evidence="1 2">SD-b</strain>
    </source>
</reference>
<protein>
    <submittedName>
        <fullName evidence="1">Uncharacterized protein</fullName>
    </submittedName>
</protein>
<organism evidence="1 2">
    <name type="scientific">Pedobacter segetis</name>
    <dbReference type="NCBI Taxonomy" id="2793069"/>
    <lineage>
        <taxon>Bacteria</taxon>
        <taxon>Pseudomonadati</taxon>
        <taxon>Bacteroidota</taxon>
        <taxon>Sphingobacteriia</taxon>
        <taxon>Sphingobacteriales</taxon>
        <taxon>Sphingobacteriaceae</taxon>
        <taxon>Pedobacter</taxon>
    </lineage>
</organism>
<evidence type="ECO:0000313" key="2">
    <source>
        <dbReference type="Proteomes" id="UP000660024"/>
    </source>
</evidence>
<dbReference type="RefSeq" id="WP_200584286.1">
    <property type="nucleotide sequence ID" value="NZ_JAEHFY010000002.1"/>
</dbReference>
<dbReference type="SUPFAM" id="SSF51905">
    <property type="entry name" value="FAD/NAD(P)-binding domain"/>
    <property type="match status" value="1"/>
</dbReference>
<name>A0ABS1BHB0_9SPHI</name>
<keyword evidence="2" id="KW-1185">Reference proteome</keyword>